<dbReference type="InterPro" id="IPR011576">
    <property type="entry name" value="Pyridox_Oxase_N"/>
</dbReference>
<evidence type="ECO:0000313" key="4">
    <source>
        <dbReference type="Proteomes" id="UP000597444"/>
    </source>
</evidence>
<dbReference type="InterPro" id="IPR012349">
    <property type="entry name" value="Split_barrel_FMN-bd"/>
</dbReference>
<reference evidence="3" key="1">
    <citation type="submission" date="2020-10" db="EMBL/GenBank/DDBJ databases">
        <title>Taxonomic study of unclassified bacteria belonging to the class Ktedonobacteria.</title>
        <authorList>
            <person name="Yabe S."/>
            <person name="Wang C.M."/>
            <person name="Zheng Y."/>
            <person name="Sakai Y."/>
            <person name="Cavaletti L."/>
            <person name="Monciardini P."/>
            <person name="Donadio S."/>
        </authorList>
    </citation>
    <scope>NUCLEOTIDE SEQUENCE</scope>
    <source>
        <strain evidence="3">ID150040</strain>
    </source>
</reference>
<keyword evidence="1" id="KW-0560">Oxidoreductase</keyword>
<dbReference type="RefSeq" id="WP_220211640.1">
    <property type="nucleotide sequence ID" value="NZ_BNJK01000004.1"/>
</dbReference>
<dbReference type="Gene3D" id="2.30.110.10">
    <property type="entry name" value="Electron Transport, Fmn-binding Protein, Chain A"/>
    <property type="match status" value="1"/>
</dbReference>
<dbReference type="PANTHER" id="PTHR35176">
    <property type="entry name" value="HEME OXYGENASE HI_0854-RELATED"/>
    <property type="match status" value="1"/>
</dbReference>
<dbReference type="Pfam" id="PF01243">
    <property type="entry name" value="PNPOx_N"/>
    <property type="match status" value="1"/>
</dbReference>
<dbReference type="GO" id="GO:0016627">
    <property type="term" value="F:oxidoreductase activity, acting on the CH-CH group of donors"/>
    <property type="evidence" value="ECO:0007669"/>
    <property type="project" value="TreeGrafter"/>
</dbReference>
<feature type="domain" description="Pyridoxamine 5'-phosphate oxidase N-terminal" evidence="2">
    <location>
        <begin position="8"/>
        <end position="108"/>
    </location>
</feature>
<protein>
    <recommendedName>
        <fullName evidence="2">Pyridoxamine 5'-phosphate oxidase N-terminal domain-containing protein</fullName>
    </recommendedName>
</protein>
<proteinExistence type="predicted"/>
<organism evidence="3 4">
    <name type="scientific">Reticulibacter mediterranei</name>
    <dbReference type="NCBI Taxonomy" id="2778369"/>
    <lineage>
        <taxon>Bacteria</taxon>
        <taxon>Bacillati</taxon>
        <taxon>Chloroflexota</taxon>
        <taxon>Ktedonobacteria</taxon>
        <taxon>Ktedonobacterales</taxon>
        <taxon>Reticulibacteraceae</taxon>
        <taxon>Reticulibacter</taxon>
    </lineage>
</organism>
<dbReference type="SUPFAM" id="SSF50475">
    <property type="entry name" value="FMN-binding split barrel"/>
    <property type="match status" value="1"/>
</dbReference>
<comment type="caution">
    <text evidence="3">The sequence shown here is derived from an EMBL/GenBank/DDBJ whole genome shotgun (WGS) entry which is preliminary data.</text>
</comment>
<dbReference type="Proteomes" id="UP000597444">
    <property type="component" value="Unassembled WGS sequence"/>
</dbReference>
<accession>A0A8J3IYX6</accession>
<dbReference type="GO" id="GO:0070967">
    <property type="term" value="F:coenzyme F420 binding"/>
    <property type="evidence" value="ECO:0007669"/>
    <property type="project" value="TreeGrafter"/>
</dbReference>
<dbReference type="GO" id="GO:0005829">
    <property type="term" value="C:cytosol"/>
    <property type="evidence" value="ECO:0007669"/>
    <property type="project" value="TreeGrafter"/>
</dbReference>
<evidence type="ECO:0000256" key="1">
    <source>
        <dbReference type="ARBA" id="ARBA00023002"/>
    </source>
</evidence>
<dbReference type="PANTHER" id="PTHR35176:SF6">
    <property type="entry name" value="HEME OXYGENASE HI_0854-RELATED"/>
    <property type="match status" value="1"/>
</dbReference>
<dbReference type="EMBL" id="BNJK01000004">
    <property type="protein sequence ID" value="GHP01069.1"/>
    <property type="molecule type" value="Genomic_DNA"/>
</dbReference>
<evidence type="ECO:0000313" key="3">
    <source>
        <dbReference type="EMBL" id="GHP01069.1"/>
    </source>
</evidence>
<dbReference type="AlphaFoldDB" id="A0A8J3IYX6"/>
<name>A0A8J3IYX6_9CHLR</name>
<sequence length="153" mass="17392">MHTDDPTVLTTIQHCMVARIATLSRNGRPCVTPIYFVRHNGNIWLGTSDRTLAVHNIKAHPQVSVLLAVEQDTNSPRTLRIKGKARLLTDQQTQRTYRLNIARKYFMTLGGVRNTLAHIHQIQPLRYHIQNTEKGNPCIIEVIPEQAELLSNP</sequence>
<keyword evidence="4" id="KW-1185">Reference proteome</keyword>
<dbReference type="InterPro" id="IPR052019">
    <property type="entry name" value="F420H2_bilvrd_red/Heme_oxyg"/>
</dbReference>
<gene>
    <name evidence="3" type="ORF">KSF_111160</name>
</gene>
<evidence type="ECO:0000259" key="2">
    <source>
        <dbReference type="Pfam" id="PF01243"/>
    </source>
</evidence>